<comment type="similarity">
    <text evidence="5">Belongs to the TMEM41 family.</text>
</comment>
<feature type="transmembrane region" description="Helical" evidence="7">
    <location>
        <begin position="191"/>
        <end position="210"/>
    </location>
</feature>
<dbReference type="GeneID" id="37013062"/>
<feature type="compositionally biased region" description="Polar residues" evidence="6">
    <location>
        <begin position="46"/>
        <end position="55"/>
    </location>
</feature>
<feature type="compositionally biased region" description="Polar residues" evidence="6">
    <location>
        <begin position="491"/>
        <end position="506"/>
    </location>
</feature>
<evidence type="ECO:0000313" key="10">
    <source>
        <dbReference type="Proteomes" id="UP000245942"/>
    </source>
</evidence>
<dbReference type="GO" id="GO:0005789">
    <property type="term" value="C:endoplasmic reticulum membrane"/>
    <property type="evidence" value="ECO:0007669"/>
    <property type="project" value="TreeGrafter"/>
</dbReference>
<dbReference type="InterPro" id="IPR045014">
    <property type="entry name" value="TM41A/B"/>
</dbReference>
<dbReference type="AlphaFoldDB" id="A0A316UFP9"/>
<feature type="compositionally biased region" description="Low complexity" evidence="6">
    <location>
        <begin position="25"/>
        <end position="45"/>
    </location>
</feature>
<evidence type="ECO:0000256" key="5">
    <source>
        <dbReference type="ARBA" id="ARBA00025797"/>
    </source>
</evidence>
<feature type="region of interest" description="Disordered" evidence="6">
    <location>
        <begin position="1"/>
        <end position="69"/>
    </location>
</feature>
<feature type="transmembrane region" description="Helical" evidence="7">
    <location>
        <begin position="308"/>
        <end position="329"/>
    </location>
</feature>
<keyword evidence="4 7" id="KW-0472">Membrane</keyword>
<evidence type="ECO:0000256" key="2">
    <source>
        <dbReference type="ARBA" id="ARBA00022692"/>
    </source>
</evidence>
<sequence>MPPNTSTQRPPPPPSSSSRPDRTSIDSSSHSHNSSEGSIASFASSTGSRSTNPFGSHSEPPPEEMADDGASAFSAHTLRTIRNGAGSDEEEDEDGEHRVIHIRPSDGGESGLGGYAEQTKLTSIERRRTIVRALAKLAILFVVCAGVAGGTLWLALPDIDDEDKANFHIPKNFDQLKALNAILQRYKDENFGRVMLCWIIVYMFLQAFSIPGSMYMSILAGAMWGVPLALPIVCASVATGATICYLISKFLGQVLLAVPSWKARVDGWKAVLDRQSGDMLSYMIVIRMMPLPPHNIVNILAPHLGIKLPLFWLSTFLGIFAVSVIHTTIGEKLDEMTSPADFKLFTFRNALLLGGVSIAVLVPVVLKRRSGAEPLEEATPGAGRVRLEGEEGPLRSGSRSLMGRRRLEDDGDDEDDDELPPVRMRGAIAGFSSRSSKRSGADQEAPFEDDADSDGRPGSRGSMDGADTDEESLPGFDDRREQGPGARRSRTASGTYSRGHSGSFGSSKAGRVLGLAGPGNIHPRSHTHSHANGGASITDSLSGLWTKVTGRD</sequence>
<dbReference type="PANTHER" id="PTHR43220">
    <property type="match status" value="1"/>
</dbReference>
<evidence type="ECO:0000256" key="4">
    <source>
        <dbReference type="ARBA" id="ARBA00023136"/>
    </source>
</evidence>
<feature type="transmembrane region" description="Helical" evidence="7">
    <location>
        <begin position="349"/>
        <end position="366"/>
    </location>
</feature>
<reference evidence="9 10" key="1">
    <citation type="journal article" date="2018" name="Mol. Biol. Evol.">
        <title>Broad Genomic Sampling Reveals a Smut Pathogenic Ancestry of the Fungal Clade Ustilaginomycotina.</title>
        <authorList>
            <person name="Kijpornyongpan T."/>
            <person name="Mondo S.J."/>
            <person name="Barry K."/>
            <person name="Sandor L."/>
            <person name="Lee J."/>
            <person name="Lipzen A."/>
            <person name="Pangilinan J."/>
            <person name="LaButti K."/>
            <person name="Hainaut M."/>
            <person name="Henrissat B."/>
            <person name="Grigoriev I.V."/>
            <person name="Spatafora J.W."/>
            <person name="Aime M.C."/>
        </authorList>
    </citation>
    <scope>NUCLEOTIDE SEQUENCE [LARGE SCALE GENOMIC DNA]</scope>
    <source>
        <strain evidence="9 10">MCA 4718</strain>
    </source>
</reference>
<proteinExistence type="inferred from homology"/>
<feature type="compositionally biased region" description="Acidic residues" evidence="6">
    <location>
        <begin position="409"/>
        <end position="419"/>
    </location>
</feature>
<dbReference type="Pfam" id="PF09335">
    <property type="entry name" value="VTT_dom"/>
    <property type="match status" value="1"/>
</dbReference>
<dbReference type="InterPro" id="IPR032816">
    <property type="entry name" value="VTT_dom"/>
</dbReference>
<dbReference type="PANTHER" id="PTHR43220:SF18">
    <property type="entry name" value="TRANSMEMBRANE PROTEIN 41B"/>
    <property type="match status" value="1"/>
</dbReference>
<dbReference type="OrthoDB" id="3364966at2759"/>
<keyword evidence="2 7" id="KW-0812">Transmembrane</keyword>
<keyword evidence="3 7" id="KW-1133">Transmembrane helix</keyword>
<comment type="subcellular location">
    <subcellularLocation>
        <location evidence="1">Membrane</location>
        <topology evidence="1">Multi-pass membrane protein</topology>
    </subcellularLocation>
</comment>
<feature type="transmembrane region" description="Helical" evidence="7">
    <location>
        <begin position="133"/>
        <end position="156"/>
    </location>
</feature>
<evidence type="ECO:0000259" key="8">
    <source>
        <dbReference type="Pfam" id="PF09335"/>
    </source>
</evidence>
<accession>A0A316UFP9</accession>
<dbReference type="GO" id="GO:0000045">
    <property type="term" value="P:autophagosome assembly"/>
    <property type="evidence" value="ECO:0007669"/>
    <property type="project" value="TreeGrafter"/>
</dbReference>
<name>A0A316UFP9_9BASI</name>
<organism evidence="9 10">
    <name type="scientific">Pseudomicrostroma glucosiphilum</name>
    <dbReference type="NCBI Taxonomy" id="1684307"/>
    <lineage>
        <taxon>Eukaryota</taxon>
        <taxon>Fungi</taxon>
        <taxon>Dikarya</taxon>
        <taxon>Basidiomycota</taxon>
        <taxon>Ustilaginomycotina</taxon>
        <taxon>Exobasidiomycetes</taxon>
        <taxon>Microstromatales</taxon>
        <taxon>Microstromatales incertae sedis</taxon>
        <taxon>Pseudomicrostroma</taxon>
    </lineage>
</organism>
<evidence type="ECO:0000256" key="1">
    <source>
        <dbReference type="ARBA" id="ARBA00004141"/>
    </source>
</evidence>
<feature type="compositionally biased region" description="Pro residues" evidence="6">
    <location>
        <begin position="1"/>
        <end position="15"/>
    </location>
</feature>
<evidence type="ECO:0000313" key="9">
    <source>
        <dbReference type="EMBL" id="PWN23724.1"/>
    </source>
</evidence>
<feature type="transmembrane region" description="Helical" evidence="7">
    <location>
        <begin position="222"/>
        <end position="248"/>
    </location>
</feature>
<feature type="region of interest" description="Disordered" evidence="6">
    <location>
        <begin position="375"/>
        <end position="552"/>
    </location>
</feature>
<evidence type="ECO:0000256" key="7">
    <source>
        <dbReference type="SAM" id="Phobius"/>
    </source>
</evidence>
<keyword evidence="10" id="KW-1185">Reference proteome</keyword>
<dbReference type="STRING" id="1684307.A0A316UFP9"/>
<gene>
    <name evidence="9" type="ORF">BCV69DRAFT_279648</name>
</gene>
<feature type="domain" description="VTT" evidence="8">
    <location>
        <begin position="210"/>
        <end position="331"/>
    </location>
</feature>
<dbReference type="EMBL" id="KZ819321">
    <property type="protein sequence ID" value="PWN23724.1"/>
    <property type="molecule type" value="Genomic_DNA"/>
</dbReference>
<evidence type="ECO:0000256" key="3">
    <source>
        <dbReference type="ARBA" id="ARBA00022989"/>
    </source>
</evidence>
<dbReference type="Proteomes" id="UP000245942">
    <property type="component" value="Unassembled WGS sequence"/>
</dbReference>
<dbReference type="RefSeq" id="XP_025350884.1">
    <property type="nucleotide sequence ID" value="XM_025491328.1"/>
</dbReference>
<evidence type="ECO:0000256" key="6">
    <source>
        <dbReference type="SAM" id="MobiDB-lite"/>
    </source>
</evidence>
<protein>
    <recommendedName>
        <fullName evidence="8">VTT domain-containing protein</fullName>
    </recommendedName>
</protein>